<name>A0AAD1YM27_9LAMI</name>
<proteinExistence type="predicted"/>
<feature type="compositionally biased region" description="Basic and acidic residues" evidence="1">
    <location>
        <begin position="71"/>
        <end position="89"/>
    </location>
</feature>
<keyword evidence="3" id="KW-1185">Reference proteome</keyword>
<protein>
    <submittedName>
        <fullName evidence="2">Uncharacterized protein</fullName>
    </submittedName>
</protein>
<evidence type="ECO:0000256" key="1">
    <source>
        <dbReference type="SAM" id="MobiDB-lite"/>
    </source>
</evidence>
<dbReference type="EMBL" id="OU503036">
    <property type="protein sequence ID" value="CAI9753901.1"/>
    <property type="molecule type" value="Genomic_DNA"/>
</dbReference>
<sequence>MVAISLYKGNLHKISNVPHRWPMPARKISLRDFKILWRRRINALSLLQSTSTDAADIATTSNPNPGLGPSDDVKDNNNTNNKRDSGFEVELDRLDLDEGQIVEKRKEDGEVRDEKVLEGEDYLGKLIKECDALVEEKNSHYIENEDKAMVPANPEPEQARNEDNDVISKEKRKNEVEEKLVLLNGKKHSLVQLLKQINLRLLLDFRQSSMQGMAGRQFPPLLVDAVNDSGSMTRLNTPRTALDGNLGGDMYVREADDTWNHNVRSCNVLHLSSTSPSFYSQLRKPACSAFPHASQTALGAVGSPSRFAPTGQKGHSSNPPTVSVSGMNYIASSPSPAASGGTSVFRDGWLPSPCMPCPRSQPAGYGVVVVGLGGFGLLT</sequence>
<evidence type="ECO:0000313" key="2">
    <source>
        <dbReference type="EMBL" id="CAI9753901.1"/>
    </source>
</evidence>
<evidence type="ECO:0000313" key="3">
    <source>
        <dbReference type="Proteomes" id="UP000834106"/>
    </source>
</evidence>
<organism evidence="2 3">
    <name type="scientific">Fraxinus pennsylvanica</name>
    <dbReference type="NCBI Taxonomy" id="56036"/>
    <lineage>
        <taxon>Eukaryota</taxon>
        <taxon>Viridiplantae</taxon>
        <taxon>Streptophyta</taxon>
        <taxon>Embryophyta</taxon>
        <taxon>Tracheophyta</taxon>
        <taxon>Spermatophyta</taxon>
        <taxon>Magnoliopsida</taxon>
        <taxon>eudicotyledons</taxon>
        <taxon>Gunneridae</taxon>
        <taxon>Pentapetalae</taxon>
        <taxon>asterids</taxon>
        <taxon>lamiids</taxon>
        <taxon>Lamiales</taxon>
        <taxon>Oleaceae</taxon>
        <taxon>Oleeae</taxon>
        <taxon>Fraxinus</taxon>
    </lineage>
</organism>
<dbReference type="Proteomes" id="UP000834106">
    <property type="component" value="Chromosome 1"/>
</dbReference>
<dbReference type="PANTHER" id="PTHR36764:SF1">
    <property type="entry name" value="TRNA (ILE)-LYSIDINE SYNTHASE"/>
    <property type="match status" value="1"/>
</dbReference>
<feature type="region of interest" description="Disordered" evidence="1">
    <location>
        <begin position="55"/>
        <end position="89"/>
    </location>
</feature>
<gene>
    <name evidence="2" type="ORF">FPE_LOCUS1332</name>
</gene>
<dbReference type="PANTHER" id="PTHR36764">
    <property type="entry name" value="TRNA (ILE)-LYSIDINE SYNTHASE"/>
    <property type="match status" value="1"/>
</dbReference>
<dbReference type="GO" id="GO:0009507">
    <property type="term" value="C:chloroplast"/>
    <property type="evidence" value="ECO:0007669"/>
    <property type="project" value="TreeGrafter"/>
</dbReference>
<accession>A0AAD1YM27</accession>
<reference evidence="2" key="1">
    <citation type="submission" date="2023-05" db="EMBL/GenBank/DDBJ databases">
        <authorList>
            <person name="Huff M."/>
        </authorList>
    </citation>
    <scope>NUCLEOTIDE SEQUENCE</scope>
</reference>
<dbReference type="AlphaFoldDB" id="A0AAD1YM27"/>